<comment type="caution">
    <text evidence="2">The sequence shown here is derived from an EMBL/GenBank/DDBJ whole genome shotgun (WGS) entry which is preliminary data.</text>
</comment>
<evidence type="ECO:0000313" key="2">
    <source>
        <dbReference type="EMBL" id="OHU47643.1"/>
    </source>
</evidence>
<evidence type="ECO:0000256" key="1">
    <source>
        <dbReference type="SAM" id="Phobius"/>
    </source>
</evidence>
<organism evidence="2 3">
    <name type="scientific">Mycobacteroides chelonae</name>
    <name type="common">Mycobacterium chelonae</name>
    <dbReference type="NCBI Taxonomy" id="1774"/>
    <lineage>
        <taxon>Bacteria</taxon>
        <taxon>Bacillati</taxon>
        <taxon>Actinomycetota</taxon>
        <taxon>Actinomycetes</taxon>
        <taxon>Mycobacteriales</taxon>
        <taxon>Mycobacteriaceae</taxon>
        <taxon>Mycobacteroides</taxon>
    </lineage>
</organism>
<keyword evidence="1" id="KW-0812">Transmembrane</keyword>
<dbReference type="Pfam" id="PF11308">
    <property type="entry name" value="Glyco_hydro_129"/>
    <property type="match status" value="1"/>
</dbReference>
<dbReference type="AlphaFoldDB" id="A0A1S1LH76"/>
<dbReference type="InterPro" id="IPR021459">
    <property type="entry name" value="GH101-related"/>
</dbReference>
<gene>
    <name evidence="2" type="ORF">BKG82_25125</name>
</gene>
<reference evidence="2 3" key="1">
    <citation type="submission" date="2016-10" db="EMBL/GenBank/DDBJ databases">
        <title>Evaluation of Human, Veterinary and Environmental Mycobacterium chelonae Isolates by Core Genome Phylogenomic Analysis, Targeted Gene Comparison, and Anti-microbial Susceptibility Patterns: A Tale of Mistaken Identities.</title>
        <authorList>
            <person name="Fogelson S.B."/>
            <person name="Camus A.C."/>
            <person name="Lorenz W."/>
            <person name="Vasireddy R."/>
            <person name="Vasireddy S."/>
            <person name="Smith T."/>
            <person name="Brown-Elliott B.A."/>
            <person name="Wallace R.J.Jr."/>
            <person name="Hasan N.A."/>
            <person name="Reischl U."/>
            <person name="Sanchez S."/>
        </authorList>
    </citation>
    <scope>NUCLEOTIDE SEQUENCE [LARGE SCALE GENOMIC DNA]</scope>
    <source>
        <strain evidence="2 3">15515</strain>
    </source>
</reference>
<evidence type="ECO:0000313" key="3">
    <source>
        <dbReference type="Proteomes" id="UP000180043"/>
    </source>
</evidence>
<proteinExistence type="predicted"/>
<feature type="transmembrane region" description="Helical" evidence="1">
    <location>
        <begin position="12"/>
        <end position="31"/>
    </location>
</feature>
<accession>A0A1S1LH76</accession>
<sequence length="639" mass="68813">MICDSPTGGGAARGGAFVVAVVVLIAAVACVSSGPRSRKPTISGDGTVVTFPVGEDVLRLDLRDLRVNGAAELSRATVTRIGAPSAVRIDDRGAVTWSYPDSGFTFTATARDGRLVVDVTSDRDQNLAWPIAGADATDLQLPLGGGVSIPIHDPTWTKPEVGIVGDHPIQELTMPILGYSYVGTGVSYVVPTDLGSTLTLDSNLVGTVSHTFSKSRGTQNYAVSMAITDGSPTAAARSYRTLLQGQNKFVTLADKIKANPDVQKLIGAFHAYTWAGGREPETVLRLRALGIRRMWLGYDDDGDPPMNSAAVEAAKEAGYLIGPYVSFDNAQDPAGEIDNPGSRWPAGIYPNACVHTAEGKTVNGFQDRGCYLSSQALAQMPDLVQARVRSRTANGANSVFVDVDATGMTFDDYTPGHPMTQDQDRRNRVNRLDEIGKRYVLGSETVGSWAASTVAFSHGSSTPIISALWPLERDKGIWGEYWGEDGPQFFFKQVQLPAVLHDTMFNPKYRIPLYESVFHDSVVSTDRWELPFNKFPAEKRNRALLALLNLAPMMYALNTDTLDREGADLAALQTFYSKLSDTAGTEPLSAFEWLTADRLVQRTVFGDRKLTVTANFGDVPYADVAPGCVAAEPGGVFCP</sequence>
<keyword evidence="1" id="KW-0472">Membrane</keyword>
<protein>
    <submittedName>
        <fullName evidence="2">Uncharacterized protein</fullName>
    </submittedName>
</protein>
<dbReference type="Proteomes" id="UP000180043">
    <property type="component" value="Unassembled WGS sequence"/>
</dbReference>
<keyword evidence="1" id="KW-1133">Transmembrane helix</keyword>
<dbReference type="EMBL" id="MLIQ01000032">
    <property type="protein sequence ID" value="OHU47643.1"/>
    <property type="molecule type" value="Genomic_DNA"/>
</dbReference>
<name>A0A1S1LH76_MYCCH</name>